<dbReference type="VEuPathDB" id="FungiDB:KRP23_14440"/>
<dbReference type="VEuPathDB" id="FungiDB:KRP22_14360"/>
<reference evidence="2" key="1">
    <citation type="journal article" date="2006" name="Science">
        <title>Phytophthora genome sequences uncover evolutionary origins and mechanisms of pathogenesis.</title>
        <authorList>
            <person name="Tyler B.M."/>
            <person name="Tripathy S."/>
            <person name="Zhang X."/>
            <person name="Dehal P."/>
            <person name="Jiang R.H."/>
            <person name="Aerts A."/>
            <person name="Arredondo F.D."/>
            <person name="Baxter L."/>
            <person name="Bensasson D."/>
            <person name="Beynon J.L."/>
            <person name="Chapman J."/>
            <person name="Damasceno C.M."/>
            <person name="Dorrance A.E."/>
            <person name="Dou D."/>
            <person name="Dickerman A.W."/>
            <person name="Dubchak I.L."/>
            <person name="Garbelotto M."/>
            <person name="Gijzen M."/>
            <person name="Gordon S.G."/>
            <person name="Govers F."/>
            <person name="Grunwald N.J."/>
            <person name="Huang W."/>
            <person name="Ivors K.L."/>
            <person name="Jones R.W."/>
            <person name="Kamoun S."/>
            <person name="Krampis K."/>
            <person name="Lamour K.H."/>
            <person name="Lee M.K."/>
            <person name="McDonald W.H."/>
            <person name="Medina M."/>
            <person name="Meijer H.J."/>
            <person name="Nordberg E.K."/>
            <person name="Maclean D.J."/>
            <person name="Ospina-Giraldo M.D."/>
            <person name="Morris P.F."/>
            <person name="Phuntumart V."/>
            <person name="Putnam N.H."/>
            <person name="Rash S."/>
            <person name="Rose J.K."/>
            <person name="Sakihama Y."/>
            <person name="Salamov A.A."/>
            <person name="Savidor A."/>
            <person name="Scheuring C.F."/>
            <person name="Smith B.M."/>
            <person name="Sobral B.W."/>
            <person name="Terry A."/>
            <person name="Torto-Alalibo T.A."/>
            <person name="Win J."/>
            <person name="Xu Z."/>
            <person name="Zhang H."/>
            <person name="Grigoriev I.V."/>
            <person name="Rokhsar D.S."/>
            <person name="Boore J.L."/>
        </authorList>
    </citation>
    <scope>NUCLEOTIDE SEQUENCE [LARGE SCALE GENOMIC DNA]</scope>
    <source>
        <strain evidence="2">Pr102</strain>
    </source>
</reference>
<organism evidence="1 2">
    <name type="scientific">Phytophthora ramorum</name>
    <name type="common">Sudden oak death agent</name>
    <dbReference type="NCBI Taxonomy" id="164328"/>
    <lineage>
        <taxon>Eukaryota</taxon>
        <taxon>Sar</taxon>
        <taxon>Stramenopiles</taxon>
        <taxon>Oomycota</taxon>
        <taxon>Peronosporomycetes</taxon>
        <taxon>Peronosporales</taxon>
        <taxon>Peronosporaceae</taxon>
        <taxon>Phytophthora</taxon>
    </lineage>
</organism>
<dbReference type="SUPFAM" id="SSF50249">
    <property type="entry name" value="Nucleic acid-binding proteins"/>
    <property type="match status" value="1"/>
</dbReference>
<dbReference type="AlphaFoldDB" id="H3H8K4"/>
<evidence type="ECO:0000313" key="2">
    <source>
        <dbReference type="Proteomes" id="UP000005238"/>
    </source>
</evidence>
<reference evidence="1" key="2">
    <citation type="submission" date="2015-06" db="UniProtKB">
        <authorList>
            <consortium name="EnsemblProtists"/>
        </authorList>
    </citation>
    <scope>IDENTIFICATION</scope>
    <source>
        <strain evidence="1">Pr102</strain>
    </source>
</reference>
<accession>H3H8K4</accession>
<proteinExistence type="predicted"/>
<evidence type="ECO:0000313" key="1">
    <source>
        <dbReference type="EnsemblProtists" id="Phyra87130"/>
    </source>
</evidence>
<protein>
    <submittedName>
        <fullName evidence="1">Uncharacterized protein</fullName>
    </submittedName>
</protein>
<name>H3H8K4_PHYRM</name>
<dbReference type="STRING" id="164328.H3H8K4"/>
<dbReference type="HOGENOM" id="CLU_1323199_0_0_1"/>
<sequence length="208" mass="23364">MLLANAYVYFNKLLRNMITHCMMPASYFSLGEAVPPSSTTSDWQYRSTLTSRHLSDADVVVHRLLAAAIGVASPPDNPYPTRTDAVISNVMNNGVRVLLPDFDIQSMIFLCDKDVVQFDGNRKLQVLDRVRVKVYVALTFGNRQEIKMELLDEDEGDNQNHEAQKKAIDRLRAARKKCKYNLKAITGAVAKPTGCIRPFLKIDGEFLA</sequence>
<dbReference type="InterPro" id="IPR012340">
    <property type="entry name" value="NA-bd_OB-fold"/>
</dbReference>
<keyword evidence="2" id="KW-1185">Reference proteome</keyword>
<dbReference type="EMBL" id="DS567477">
    <property type="status" value="NOT_ANNOTATED_CDS"/>
    <property type="molecule type" value="Genomic_DNA"/>
</dbReference>
<dbReference type="InParanoid" id="H3H8K4"/>
<dbReference type="Proteomes" id="UP000005238">
    <property type="component" value="Unassembled WGS sequence"/>
</dbReference>
<dbReference type="eggNOG" id="KOG2102">
    <property type="taxonomic scope" value="Eukaryota"/>
</dbReference>
<dbReference type="EnsemblProtists" id="Phyra87130">
    <property type="protein sequence ID" value="Phyra87130"/>
    <property type="gene ID" value="Phyra87130"/>
</dbReference>